<keyword evidence="4 7" id="KW-1133">Transmembrane helix</keyword>
<reference evidence="8" key="1">
    <citation type="submission" date="2022-12" db="EMBL/GenBank/DDBJ databases">
        <authorList>
            <person name="Alioto T."/>
            <person name="Alioto T."/>
            <person name="Gomez Garrido J."/>
        </authorList>
    </citation>
    <scope>NUCLEOTIDE SEQUENCE</scope>
</reference>
<evidence type="ECO:0000256" key="7">
    <source>
        <dbReference type="SAM" id="Phobius"/>
    </source>
</evidence>
<evidence type="ECO:0000256" key="1">
    <source>
        <dbReference type="ARBA" id="ARBA00004141"/>
    </source>
</evidence>
<keyword evidence="9" id="KW-1185">Reference proteome</keyword>
<dbReference type="Proteomes" id="UP001178461">
    <property type="component" value="Chromosome 1"/>
</dbReference>
<feature type="transmembrane region" description="Helical" evidence="7">
    <location>
        <begin position="181"/>
        <end position="201"/>
    </location>
</feature>
<feature type="region of interest" description="Disordered" evidence="6">
    <location>
        <begin position="265"/>
        <end position="286"/>
    </location>
</feature>
<keyword evidence="3 7" id="KW-0812">Transmembrane</keyword>
<dbReference type="InterPro" id="IPR030417">
    <property type="entry name" value="MS4A"/>
</dbReference>
<feature type="transmembrane region" description="Helical" evidence="7">
    <location>
        <begin position="221"/>
        <end position="247"/>
    </location>
</feature>
<dbReference type="InterPro" id="IPR007237">
    <property type="entry name" value="CD20-like"/>
</dbReference>
<gene>
    <name evidence="8" type="ORF">PODLI_1B011770</name>
</gene>
<comment type="subcellular location">
    <subcellularLocation>
        <location evidence="1">Membrane</location>
        <topology evidence="1">Multi-pass membrane protein</topology>
    </subcellularLocation>
</comment>
<sequence>MSEVPSSSAEAVTLWEKVAVLEAELGTCQSHLNWEKKLCLKDISVMATDPVIKSNGTVVLIPSDGAIQAGQDFPGLQPAGTVQCIQNVDQQPGGSNNEQMQEDLLKKLHKIEIKTLGAIQVMLGLIYISLGTIVIVHFRRYYKLFTSITGYPFWSGIFFIFSGSLSVAAEKYPNKALVMSSVRMNITSAIMATIGIILYAMEIDINNKRDYSDSEGFFLQSAGTALAVLLLLLTMLELAITVSLAHLGMKAASSDMATTVSPSPVFKQDVSPIEGNPDPPANNNNA</sequence>
<organism evidence="8 9">
    <name type="scientific">Podarcis lilfordi</name>
    <name type="common">Lilford's wall lizard</name>
    <dbReference type="NCBI Taxonomy" id="74358"/>
    <lineage>
        <taxon>Eukaryota</taxon>
        <taxon>Metazoa</taxon>
        <taxon>Chordata</taxon>
        <taxon>Craniata</taxon>
        <taxon>Vertebrata</taxon>
        <taxon>Euteleostomi</taxon>
        <taxon>Lepidosauria</taxon>
        <taxon>Squamata</taxon>
        <taxon>Bifurcata</taxon>
        <taxon>Unidentata</taxon>
        <taxon>Episquamata</taxon>
        <taxon>Laterata</taxon>
        <taxon>Lacertibaenia</taxon>
        <taxon>Lacertidae</taxon>
        <taxon>Podarcis</taxon>
    </lineage>
</organism>
<evidence type="ECO:0000313" key="8">
    <source>
        <dbReference type="EMBL" id="CAI5763015.1"/>
    </source>
</evidence>
<dbReference type="EMBL" id="OX395126">
    <property type="protein sequence ID" value="CAI5763015.1"/>
    <property type="molecule type" value="Genomic_DNA"/>
</dbReference>
<dbReference type="PANTHER" id="PTHR23320:SF155">
    <property type="entry name" value="MEMBRANE-SPANNING 4-DOMAINS SUBFAMILY A MEMBER 8"/>
    <property type="match status" value="1"/>
</dbReference>
<evidence type="ECO:0000256" key="2">
    <source>
        <dbReference type="ARBA" id="ARBA00009565"/>
    </source>
</evidence>
<evidence type="ECO:0000313" key="9">
    <source>
        <dbReference type="Proteomes" id="UP001178461"/>
    </source>
</evidence>
<proteinExistence type="inferred from homology"/>
<evidence type="ECO:0000256" key="6">
    <source>
        <dbReference type="SAM" id="MobiDB-lite"/>
    </source>
</evidence>
<evidence type="ECO:0000256" key="5">
    <source>
        <dbReference type="ARBA" id="ARBA00023136"/>
    </source>
</evidence>
<dbReference type="Pfam" id="PF04103">
    <property type="entry name" value="CD20"/>
    <property type="match status" value="1"/>
</dbReference>
<dbReference type="GO" id="GO:0007166">
    <property type="term" value="P:cell surface receptor signaling pathway"/>
    <property type="evidence" value="ECO:0007669"/>
    <property type="project" value="TreeGrafter"/>
</dbReference>
<evidence type="ECO:0000256" key="3">
    <source>
        <dbReference type="ARBA" id="ARBA00022692"/>
    </source>
</evidence>
<dbReference type="PANTHER" id="PTHR23320">
    <property type="entry name" value="MEMBRANE-SPANNING 4-DOMAINS SUBFAMILY A MS4A -RELATED"/>
    <property type="match status" value="1"/>
</dbReference>
<evidence type="ECO:0000256" key="4">
    <source>
        <dbReference type="ARBA" id="ARBA00022989"/>
    </source>
</evidence>
<name>A0AA35NVG2_9SAUR</name>
<dbReference type="GO" id="GO:0005886">
    <property type="term" value="C:plasma membrane"/>
    <property type="evidence" value="ECO:0007669"/>
    <property type="project" value="TreeGrafter"/>
</dbReference>
<keyword evidence="5 7" id="KW-0472">Membrane</keyword>
<accession>A0AA35NVG2</accession>
<comment type="similarity">
    <text evidence="2">Belongs to the MS4A family.</text>
</comment>
<feature type="transmembrane region" description="Helical" evidence="7">
    <location>
        <begin position="116"/>
        <end position="139"/>
    </location>
</feature>
<feature type="transmembrane region" description="Helical" evidence="7">
    <location>
        <begin position="151"/>
        <end position="169"/>
    </location>
</feature>
<protein>
    <submittedName>
        <fullName evidence="8">Membrane-spanning 4-domains subfamily A member 8-like</fullName>
    </submittedName>
</protein>
<dbReference type="AlphaFoldDB" id="A0AA35NVG2"/>